<organism evidence="1 2">
    <name type="scientific">Kocuria palustris PEL</name>
    <dbReference type="NCBI Taxonomy" id="1236550"/>
    <lineage>
        <taxon>Bacteria</taxon>
        <taxon>Bacillati</taxon>
        <taxon>Actinomycetota</taxon>
        <taxon>Actinomycetes</taxon>
        <taxon>Micrococcales</taxon>
        <taxon>Micrococcaceae</taxon>
        <taxon>Kocuria</taxon>
    </lineage>
</organism>
<dbReference type="InterPro" id="IPR012348">
    <property type="entry name" value="RNR-like"/>
</dbReference>
<proteinExistence type="predicted"/>
<dbReference type="Gene3D" id="1.10.620.20">
    <property type="entry name" value="Ribonucleotide Reductase, subunit A"/>
    <property type="match status" value="1"/>
</dbReference>
<sequence>MAAAAAQPPLGYLAQHRSGRLYSTPGQQGVLSTDFSVRGFFRRERGAFSSDLGLEEFEQRRLDDDVLEAVRHLWDLQRSTTGRLRDLFAGWTSKEARIDAFLTTWAYEKFWIADALKRVLRAHGAPTPPEVEPDADLRGRLGRLLDHVYPMTDSVWTNLRGERIVAGQMARELSRESTAAALLQRLGEVADHPVIDRLCRESLERTDDYIAFFREEARTRLLADASAAAPARRALGIGYSPLVAPRMSARRARRALEVLAPGVRERRQLSSRADAPVHSLPGLRGPEPLAAALRSGL</sequence>
<dbReference type="GO" id="GO:0016491">
    <property type="term" value="F:oxidoreductase activity"/>
    <property type="evidence" value="ECO:0007669"/>
    <property type="project" value="InterPro"/>
</dbReference>
<comment type="caution">
    <text evidence="1">The sequence shown here is derived from an EMBL/GenBank/DDBJ whole genome shotgun (WGS) entry which is preliminary data.</text>
</comment>
<evidence type="ECO:0000313" key="1">
    <source>
        <dbReference type="EMBL" id="EME35749.1"/>
    </source>
</evidence>
<dbReference type="RefSeq" id="WP_006215608.1">
    <property type="nucleotide sequence ID" value="NZ_ANHZ02000023.1"/>
</dbReference>
<protein>
    <submittedName>
        <fullName evidence="1">Uncharacterized protein</fullName>
    </submittedName>
</protein>
<evidence type="ECO:0000313" key="2">
    <source>
        <dbReference type="Proteomes" id="UP000009877"/>
    </source>
</evidence>
<gene>
    <name evidence="1" type="ORF">C884_01382</name>
</gene>
<accession>M2YAS4</accession>
<dbReference type="Proteomes" id="UP000009877">
    <property type="component" value="Unassembled WGS sequence"/>
</dbReference>
<dbReference type="AlphaFoldDB" id="M2YAS4"/>
<dbReference type="STRING" id="71999.KPaMU14_02195"/>
<reference evidence="1 2" key="1">
    <citation type="journal article" date="2014" name="Genome Announc.">
        <title>Draft Genome Sequence of Kocuria palustris PEL.</title>
        <authorList>
            <person name="Sharma G."/>
            <person name="Khatri I."/>
            <person name="Subramanian S."/>
        </authorList>
    </citation>
    <scope>NUCLEOTIDE SEQUENCE [LARGE SCALE GENOMIC DNA]</scope>
    <source>
        <strain evidence="1 2">PEL</strain>
    </source>
</reference>
<name>M2YAS4_9MICC</name>
<dbReference type="EMBL" id="ANHZ02000023">
    <property type="protein sequence ID" value="EME35749.1"/>
    <property type="molecule type" value="Genomic_DNA"/>
</dbReference>
<keyword evidence="2" id="KW-1185">Reference proteome</keyword>